<evidence type="ECO:0000313" key="1">
    <source>
        <dbReference type="EMBL" id="CAG8702968.1"/>
    </source>
</evidence>
<keyword evidence="2" id="KW-1185">Reference proteome</keyword>
<protein>
    <submittedName>
        <fullName evidence="1">12683_t:CDS:1</fullName>
    </submittedName>
</protein>
<organism evidence="1 2">
    <name type="scientific">Dentiscutata heterogama</name>
    <dbReference type="NCBI Taxonomy" id="1316150"/>
    <lineage>
        <taxon>Eukaryota</taxon>
        <taxon>Fungi</taxon>
        <taxon>Fungi incertae sedis</taxon>
        <taxon>Mucoromycota</taxon>
        <taxon>Glomeromycotina</taxon>
        <taxon>Glomeromycetes</taxon>
        <taxon>Diversisporales</taxon>
        <taxon>Gigasporaceae</taxon>
        <taxon>Dentiscutata</taxon>
    </lineage>
</organism>
<evidence type="ECO:0000313" key="2">
    <source>
        <dbReference type="Proteomes" id="UP000789702"/>
    </source>
</evidence>
<name>A0ACA9PCJ9_9GLOM</name>
<comment type="caution">
    <text evidence="1">The sequence shown here is derived from an EMBL/GenBank/DDBJ whole genome shotgun (WGS) entry which is preliminary data.</text>
</comment>
<reference evidence="1" key="1">
    <citation type="submission" date="2021-06" db="EMBL/GenBank/DDBJ databases">
        <authorList>
            <person name="Kallberg Y."/>
            <person name="Tangrot J."/>
            <person name="Rosling A."/>
        </authorList>
    </citation>
    <scope>NUCLEOTIDE SEQUENCE</scope>
    <source>
        <strain evidence="1">IL203A</strain>
    </source>
</reference>
<dbReference type="Proteomes" id="UP000789702">
    <property type="component" value="Unassembled WGS sequence"/>
</dbReference>
<proteinExistence type="predicted"/>
<dbReference type="EMBL" id="CAJVPU010027268">
    <property type="protein sequence ID" value="CAG8702968.1"/>
    <property type="molecule type" value="Genomic_DNA"/>
</dbReference>
<gene>
    <name evidence="1" type="ORF">DHETER_LOCUS11851</name>
</gene>
<accession>A0ACA9PCJ9</accession>
<sequence length="166" mass="17994">MSDPYKALVNSFRMQCIAYVNTINVISDIARSSSPHQEKTHPHPTMAEGSPAPPPGSPPPGSPPPGSPPVPPPLLGPQLLDPSASPELPSTPHVDYYSSPPNIIIVWGPIFYEIVTRFPPNTSNTAFVVGRKGTQQGAVPKSTSPYHPFNMRSEVRPNMRWLVRIG</sequence>